<protein>
    <submittedName>
        <fullName evidence="2">Uncharacterized protein</fullName>
    </submittedName>
</protein>
<feature type="region of interest" description="Disordered" evidence="1">
    <location>
        <begin position="1"/>
        <end position="24"/>
    </location>
</feature>
<dbReference type="EMBL" id="OZ037946">
    <property type="protein sequence ID" value="CAL1705253.1"/>
    <property type="molecule type" value="Genomic_DNA"/>
</dbReference>
<dbReference type="Proteomes" id="UP001497453">
    <property type="component" value="Chromosome 3"/>
</dbReference>
<gene>
    <name evidence="2" type="ORF">GFSPODELE1_LOCUS5344</name>
</gene>
<name>A0ABP1DDY9_9APHY</name>
<feature type="compositionally biased region" description="Basic and acidic residues" evidence="1">
    <location>
        <begin position="72"/>
        <end position="85"/>
    </location>
</feature>
<feature type="region of interest" description="Disordered" evidence="1">
    <location>
        <begin position="72"/>
        <end position="91"/>
    </location>
</feature>
<evidence type="ECO:0000313" key="2">
    <source>
        <dbReference type="EMBL" id="CAL1705253.1"/>
    </source>
</evidence>
<accession>A0ABP1DDY9</accession>
<keyword evidence="3" id="KW-1185">Reference proteome</keyword>
<evidence type="ECO:0000313" key="3">
    <source>
        <dbReference type="Proteomes" id="UP001497453"/>
    </source>
</evidence>
<feature type="region of interest" description="Disordered" evidence="1">
    <location>
        <begin position="30"/>
        <end position="49"/>
    </location>
</feature>
<reference evidence="3" key="1">
    <citation type="submission" date="2024-04" db="EMBL/GenBank/DDBJ databases">
        <authorList>
            <person name="Shaw F."/>
            <person name="Minotto A."/>
        </authorList>
    </citation>
    <scope>NUCLEOTIDE SEQUENCE [LARGE SCALE GENOMIC DNA]</scope>
</reference>
<feature type="compositionally biased region" description="Polar residues" evidence="1">
    <location>
        <begin position="1"/>
        <end position="17"/>
    </location>
</feature>
<proteinExistence type="predicted"/>
<organism evidence="2 3">
    <name type="scientific">Somion occarium</name>
    <dbReference type="NCBI Taxonomy" id="3059160"/>
    <lineage>
        <taxon>Eukaryota</taxon>
        <taxon>Fungi</taxon>
        <taxon>Dikarya</taxon>
        <taxon>Basidiomycota</taxon>
        <taxon>Agaricomycotina</taxon>
        <taxon>Agaricomycetes</taxon>
        <taxon>Polyporales</taxon>
        <taxon>Cerrenaceae</taxon>
        <taxon>Somion</taxon>
    </lineage>
</organism>
<sequence>MVRQYSQLHQKYVPQTSEPHKYESVLSRLNDSSGRLNKQYPRSSTPSNVRSIKSYAQDTDLDTANFFRDFDNHTRDSSRMTRQENLDDDDDLENWDEETTIVAMLQDDFSDDDEKEDLAALAEQLRAPMATQGQHLKQHMRDSVIPAIQQVKKVHEILDDEVDLAFGAGLLAFDEVCKRVEAMTLRDEDELKDQYIQMQKNTKNLLTQLESAYNRRDQLWVKLEEDLSQCADGAKTAVESLPVEIEETIVRLEKKCKDMEKKGNSAASKQKMLKGLLERL</sequence>
<evidence type="ECO:0000256" key="1">
    <source>
        <dbReference type="SAM" id="MobiDB-lite"/>
    </source>
</evidence>